<comment type="caution">
    <text evidence="3">The sequence shown here is derived from an EMBL/GenBank/DDBJ whole genome shotgun (WGS) entry which is preliminary data.</text>
</comment>
<evidence type="ECO:0000256" key="1">
    <source>
        <dbReference type="SAM" id="SignalP"/>
    </source>
</evidence>
<reference evidence="3 4" key="1">
    <citation type="submission" date="2019-10" db="EMBL/GenBank/DDBJ databases">
        <title>Taxonomy of Antarctic Massilia spp.: description of Massilia rubra sp. nov., Massilia aquatica sp. nov., Massilia mucilaginosa sp. nov., Massilia frigida sp. nov. isolated from streams, lakes and regoliths.</title>
        <authorList>
            <person name="Holochova P."/>
            <person name="Sedlacek I."/>
            <person name="Kralova S."/>
            <person name="Maslanova I."/>
            <person name="Busse H.-J."/>
            <person name="Stankova E."/>
            <person name="Vrbovska V."/>
            <person name="Kovarovic V."/>
            <person name="Bartak M."/>
            <person name="Svec P."/>
            <person name="Pantucek R."/>
        </authorList>
    </citation>
    <scope>NUCLEOTIDE SEQUENCE [LARGE SCALE GENOMIC DNA]</scope>
    <source>
        <strain evidence="3 4">CCM 8695</strain>
    </source>
</reference>
<keyword evidence="4" id="KW-1185">Reference proteome</keyword>
<dbReference type="PANTHER" id="PTHR34606:SF16">
    <property type="entry name" value="BON DOMAIN-CONTAINING PROTEIN"/>
    <property type="match status" value="1"/>
</dbReference>
<feature type="domain" description="BON" evidence="2">
    <location>
        <begin position="36"/>
        <end position="103"/>
    </location>
</feature>
<sequence length="103" mass="10890">MSIAQRFTRTLAGVALLALVACAPTAQREGTGEFIDDSIITGKVKAALVADPELKATEINVETFKGTVQLSGFVSAPDHIPKAVALTRKIDGVKSVKNDILLR</sequence>
<dbReference type="Pfam" id="PF04972">
    <property type="entry name" value="BON"/>
    <property type="match status" value="1"/>
</dbReference>
<dbReference type="InterPro" id="IPR007055">
    <property type="entry name" value="BON_dom"/>
</dbReference>
<dbReference type="PROSITE" id="PS51257">
    <property type="entry name" value="PROKAR_LIPOPROTEIN"/>
    <property type="match status" value="1"/>
</dbReference>
<dbReference type="RefSeq" id="WP_167084264.1">
    <property type="nucleotide sequence ID" value="NZ_WHJG01000001.1"/>
</dbReference>
<evidence type="ECO:0000259" key="2">
    <source>
        <dbReference type="PROSITE" id="PS50914"/>
    </source>
</evidence>
<dbReference type="SMART" id="SM00749">
    <property type="entry name" value="BON"/>
    <property type="match status" value="1"/>
</dbReference>
<accession>A0ABX0N087</accession>
<evidence type="ECO:0000313" key="3">
    <source>
        <dbReference type="EMBL" id="NHZ77923.1"/>
    </source>
</evidence>
<keyword evidence="1" id="KW-0732">Signal</keyword>
<feature type="chain" id="PRO_5046089342" evidence="1">
    <location>
        <begin position="27"/>
        <end position="103"/>
    </location>
</feature>
<dbReference type="EMBL" id="WHJG01000001">
    <property type="protein sequence ID" value="NHZ77923.1"/>
    <property type="molecule type" value="Genomic_DNA"/>
</dbReference>
<proteinExistence type="predicted"/>
<name>A0ABX0N087_9BURK</name>
<dbReference type="Proteomes" id="UP000621455">
    <property type="component" value="Unassembled WGS sequence"/>
</dbReference>
<evidence type="ECO:0000313" key="4">
    <source>
        <dbReference type="Proteomes" id="UP000621455"/>
    </source>
</evidence>
<dbReference type="InterPro" id="IPR051686">
    <property type="entry name" value="Lipoprotein_DolP"/>
</dbReference>
<dbReference type="InterPro" id="IPR014004">
    <property type="entry name" value="Transpt-assoc_nodulatn_dom_bac"/>
</dbReference>
<feature type="signal peptide" evidence="1">
    <location>
        <begin position="1"/>
        <end position="26"/>
    </location>
</feature>
<organism evidence="3 4">
    <name type="scientific">Massilia frigida</name>
    <dbReference type="NCBI Taxonomy" id="2609281"/>
    <lineage>
        <taxon>Bacteria</taxon>
        <taxon>Pseudomonadati</taxon>
        <taxon>Pseudomonadota</taxon>
        <taxon>Betaproteobacteria</taxon>
        <taxon>Burkholderiales</taxon>
        <taxon>Oxalobacteraceae</taxon>
        <taxon>Telluria group</taxon>
        <taxon>Massilia</taxon>
    </lineage>
</organism>
<dbReference type="PANTHER" id="PTHR34606">
    <property type="entry name" value="BON DOMAIN-CONTAINING PROTEIN"/>
    <property type="match status" value="1"/>
</dbReference>
<dbReference type="PROSITE" id="PS50914">
    <property type="entry name" value="BON"/>
    <property type="match status" value="1"/>
</dbReference>
<dbReference type="Gene3D" id="3.30.1340.30">
    <property type="match status" value="1"/>
</dbReference>
<gene>
    <name evidence="3" type="ORF">F2P44_01210</name>
</gene>
<protein>
    <submittedName>
        <fullName evidence="3">BON domain-containing protein</fullName>
    </submittedName>
</protein>